<keyword evidence="9" id="KW-0479">Metal-binding</keyword>
<evidence type="ECO:0000256" key="7">
    <source>
        <dbReference type="ARBA" id="ARBA00022801"/>
    </source>
</evidence>
<gene>
    <name evidence="9 12" type="primary">rnc</name>
    <name evidence="12" type="ORF">ACFQ5J_03860</name>
</gene>
<dbReference type="InterPro" id="IPR036389">
    <property type="entry name" value="RNase_III_sf"/>
</dbReference>
<comment type="cofactor">
    <cofactor evidence="9">
        <name>Mg(2+)</name>
        <dbReference type="ChEBI" id="CHEBI:18420"/>
    </cofactor>
</comment>
<comment type="caution">
    <text evidence="12">The sequence shown here is derived from an EMBL/GenBank/DDBJ whole genome shotgun (WGS) entry which is preliminary data.</text>
</comment>
<comment type="subunit">
    <text evidence="9">Homodimer.</text>
</comment>
<keyword evidence="7 9" id="KW-0378">Hydrolase</keyword>
<proteinExistence type="inferred from homology"/>
<keyword evidence="5 9" id="KW-0540">Nuclease</keyword>
<protein>
    <recommendedName>
        <fullName evidence="9">Ribonuclease 3</fullName>
        <ecNumber evidence="9">3.1.26.3</ecNumber>
    </recommendedName>
    <alternativeName>
        <fullName evidence="9">Ribonuclease III</fullName>
        <shortName evidence="9">RNase III</shortName>
    </alternativeName>
</protein>
<feature type="active site" evidence="9">
    <location>
        <position position="125"/>
    </location>
</feature>
<dbReference type="Gene3D" id="1.10.1520.10">
    <property type="entry name" value="Ribonuclease III domain"/>
    <property type="match status" value="1"/>
</dbReference>
<keyword evidence="8 9" id="KW-0694">RNA-binding</keyword>
<dbReference type="RefSeq" id="WP_125750502.1">
    <property type="nucleotide sequence ID" value="NZ_JBHTON010000007.1"/>
</dbReference>
<keyword evidence="9" id="KW-0699">rRNA-binding</keyword>
<dbReference type="InterPro" id="IPR011907">
    <property type="entry name" value="RNase_III"/>
</dbReference>
<evidence type="ECO:0000259" key="10">
    <source>
        <dbReference type="PROSITE" id="PS50137"/>
    </source>
</evidence>
<dbReference type="HAMAP" id="MF_00104">
    <property type="entry name" value="RNase_III"/>
    <property type="match status" value="1"/>
</dbReference>
<evidence type="ECO:0000256" key="3">
    <source>
        <dbReference type="ARBA" id="ARBA00022552"/>
    </source>
</evidence>
<organism evidence="12 13">
    <name type="scientific">Lacticaseibacillus baoqingensis</name>
    <dbReference type="NCBI Taxonomy" id="2486013"/>
    <lineage>
        <taxon>Bacteria</taxon>
        <taxon>Bacillati</taxon>
        <taxon>Bacillota</taxon>
        <taxon>Bacilli</taxon>
        <taxon>Lactobacillales</taxon>
        <taxon>Lactobacillaceae</taxon>
        <taxon>Lacticaseibacillus</taxon>
    </lineage>
</organism>
<dbReference type="CDD" id="cd00593">
    <property type="entry name" value="RIBOc"/>
    <property type="match status" value="1"/>
</dbReference>
<evidence type="ECO:0000256" key="2">
    <source>
        <dbReference type="ARBA" id="ARBA00010183"/>
    </source>
</evidence>
<keyword evidence="9" id="KW-0819">tRNA processing</keyword>
<dbReference type="Proteomes" id="UP001597252">
    <property type="component" value="Unassembled WGS sequence"/>
</dbReference>
<feature type="binding site" evidence="9">
    <location>
        <position position="125"/>
    </location>
    <ligand>
        <name>Mg(2+)</name>
        <dbReference type="ChEBI" id="CHEBI:18420"/>
    </ligand>
</feature>
<dbReference type="InterPro" id="IPR014720">
    <property type="entry name" value="dsRBD_dom"/>
</dbReference>
<keyword evidence="4 9" id="KW-0507">mRNA processing</keyword>
<evidence type="ECO:0000313" key="13">
    <source>
        <dbReference type="Proteomes" id="UP001597252"/>
    </source>
</evidence>
<evidence type="ECO:0000256" key="5">
    <source>
        <dbReference type="ARBA" id="ARBA00022722"/>
    </source>
</evidence>
<evidence type="ECO:0000256" key="1">
    <source>
        <dbReference type="ARBA" id="ARBA00000109"/>
    </source>
</evidence>
<dbReference type="CDD" id="cd10845">
    <property type="entry name" value="DSRM_RNAse_III_family"/>
    <property type="match status" value="1"/>
</dbReference>
<comment type="similarity">
    <text evidence="2">Belongs to the ribonuclease III family.</text>
</comment>
<sequence>MVASEFVSELRNRYGIEFHDLSILDEAFTHSSYVNEHQELGLKDNERLEFLGDAVLELTVSDYLYRQYPDLPEGKLTRMRAAIVQTRSFSAFSKEAHFDQYIRLGKGEENAGARMRKTLLEDLFEAFNGALYLDQGRQAVIDFAAQVIFPKIAAGQFDANMDHKTALQEFLQKDGEVKIEYHLLSESGPAHDRRFQVDVSAEDRVLGSGYGKNKKAAEQAAASDALEKLQGKL</sequence>
<dbReference type="SUPFAM" id="SSF69065">
    <property type="entry name" value="RNase III domain-like"/>
    <property type="match status" value="1"/>
</dbReference>
<dbReference type="SMART" id="SM00358">
    <property type="entry name" value="DSRM"/>
    <property type="match status" value="1"/>
</dbReference>
<evidence type="ECO:0000256" key="6">
    <source>
        <dbReference type="ARBA" id="ARBA00022759"/>
    </source>
</evidence>
<feature type="domain" description="RNase III" evidence="11">
    <location>
        <begin position="7"/>
        <end position="136"/>
    </location>
</feature>
<evidence type="ECO:0000259" key="11">
    <source>
        <dbReference type="PROSITE" id="PS50142"/>
    </source>
</evidence>
<feature type="binding site" evidence="9">
    <location>
        <position position="49"/>
    </location>
    <ligand>
        <name>Mg(2+)</name>
        <dbReference type="ChEBI" id="CHEBI:18420"/>
    </ligand>
</feature>
<comment type="subcellular location">
    <subcellularLocation>
        <location evidence="9">Cytoplasm</location>
    </subcellularLocation>
</comment>
<comment type="catalytic activity">
    <reaction evidence="1 9">
        <text>Endonucleolytic cleavage to 5'-phosphomonoester.</text>
        <dbReference type="EC" id="3.1.26.3"/>
    </reaction>
</comment>
<dbReference type="InterPro" id="IPR000999">
    <property type="entry name" value="RNase_III_dom"/>
</dbReference>
<accession>A0ABW4E372</accession>
<dbReference type="PROSITE" id="PS50142">
    <property type="entry name" value="RNASE_3_2"/>
    <property type="match status" value="1"/>
</dbReference>
<feature type="binding site" evidence="9">
    <location>
        <position position="122"/>
    </location>
    <ligand>
        <name>Mg(2+)</name>
        <dbReference type="ChEBI" id="CHEBI:18420"/>
    </ligand>
</feature>
<dbReference type="EMBL" id="JBHTON010000007">
    <property type="protein sequence ID" value="MFD1484367.1"/>
    <property type="molecule type" value="Genomic_DNA"/>
</dbReference>
<comment type="function">
    <text evidence="9">Digests double-stranded RNA. Involved in the processing of primary rRNA transcript to yield the immediate precursors to the large and small rRNAs (23S and 16S). Processes some mRNAs, and tRNAs when they are encoded in the rRNA operon. Processes pre-crRNA and tracrRNA of type II CRISPR loci if present in the organism.</text>
</comment>
<dbReference type="PROSITE" id="PS50137">
    <property type="entry name" value="DS_RBD"/>
    <property type="match status" value="1"/>
</dbReference>
<dbReference type="SMART" id="SM00535">
    <property type="entry name" value="RIBOc"/>
    <property type="match status" value="1"/>
</dbReference>
<dbReference type="PANTHER" id="PTHR11207">
    <property type="entry name" value="RIBONUCLEASE III"/>
    <property type="match status" value="1"/>
</dbReference>
<dbReference type="Gene3D" id="3.30.160.20">
    <property type="match status" value="1"/>
</dbReference>
<reference evidence="13" key="1">
    <citation type="journal article" date="2019" name="Int. J. Syst. Evol. Microbiol.">
        <title>The Global Catalogue of Microorganisms (GCM) 10K type strain sequencing project: providing services to taxonomists for standard genome sequencing and annotation.</title>
        <authorList>
            <consortium name="The Broad Institute Genomics Platform"/>
            <consortium name="The Broad Institute Genome Sequencing Center for Infectious Disease"/>
            <person name="Wu L."/>
            <person name="Ma J."/>
        </authorList>
    </citation>
    <scope>NUCLEOTIDE SEQUENCE [LARGE SCALE GENOMIC DNA]</scope>
    <source>
        <strain evidence="13">CCM 8903</strain>
    </source>
</reference>
<dbReference type="Pfam" id="PF14622">
    <property type="entry name" value="Ribonucleas_3_3"/>
    <property type="match status" value="1"/>
</dbReference>
<dbReference type="NCBIfam" id="TIGR02191">
    <property type="entry name" value="RNaseIII"/>
    <property type="match status" value="1"/>
</dbReference>
<dbReference type="Pfam" id="PF00035">
    <property type="entry name" value="dsrm"/>
    <property type="match status" value="1"/>
</dbReference>
<keyword evidence="9" id="KW-0963">Cytoplasm</keyword>
<dbReference type="PROSITE" id="PS00517">
    <property type="entry name" value="RNASE_3_1"/>
    <property type="match status" value="1"/>
</dbReference>
<evidence type="ECO:0000313" key="12">
    <source>
        <dbReference type="EMBL" id="MFD1484367.1"/>
    </source>
</evidence>
<dbReference type="EC" id="3.1.26.3" evidence="9"/>
<name>A0ABW4E372_9LACO</name>
<dbReference type="GO" id="GO:0004525">
    <property type="term" value="F:ribonuclease III activity"/>
    <property type="evidence" value="ECO:0007669"/>
    <property type="project" value="UniProtKB-EC"/>
</dbReference>
<evidence type="ECO:0000256" key="9">
    <source>
        <dbReference type="HAMAP-Rule" id="MF_00104"/>
    </source>
</evidence>
<feature type="active site" evidence="9">
    <location>
        <position position="53"/>
    </location>
</feature>
<keyword evidence="9" id="KW-0460">Magnesium</keyword>
<feature type="domain" description="DRBM" evidence="10">
    <location>
        <begin position="162"/>
        <end position="231"/>
    </location>
</feature>
<keyword evidence="3 9" id="KW-0698">rRNA processing</keyword>
<dbReference type="SUPFAM" id="SSF54768">
    <property type="entry name" value="dsRNA-binding domain-like"/>
    <property type="match status" value="1"/>
</dbReference>
<keyword evidence="13" id="KW-1185">Reference proteome</keyword>
<dbReference type="PANTHER" id="PTHR11207:SF0">
    <property type="entry name" value="RIBONUCLEASE 3"/>
    <property type="match status" value="1"/>
</dbReference>
<evidence type="ECO:0000256" key="8">
    <source>
        <dbReference type="ARBA" id="ARBA00022884"/>
    </source>
</evidence>
<evidence type="ECO:0000256" key="4">
    <source>
        <dbReference type="ARBA" id="ARBA00022664"/>
    </source>
</evidence>
<keyword evidence="6 9" id="KW-0255">Endonuclease</keyword>